<dbReference type="InterPro" id="IPR012340">
    <property type="entry name" value="NA-bd_OB-fold"/>
</dbReference>
<dbReference type="Pfam" id="PF03100">
    <property type="entry name" value="CcmE"/>
    <property type="match status" value="1"/>
</dbReference>
<dbReference type="OrthoDB" id="221115at2157"/>
<dbReference type="KEGG" id="nph:NP_2042A"/>
<dbReference type="GO" id="GO:0005886">
    <property type="term" value="C:plasma membrane"/>
    <property type="evidence" value="ECO:0007669"/>
    <property type="project" value="InterPro"/>
</dbReference>
<accession>A0A1U7EVN0</accession>
<dbReference type="InterPro" id="IPR004329">
    <property type="entry name" value="CcmE"/>
</dbReference>
<dbReference type="STRING" id="348780.NP_2042A"/>
<proteinExistence type="predicted"/>
<dbReference type="GeneID" id="3702588"/>
<sequence>MDRRTKAVVGGVGIAVLLAILATTTMGAAAEFVTPTDLEEDDDYQNELVKLEGQVTDLEEGPPIAFAVDDGNYTKAVTYDGEMPETMSEGRIVVAEGHFDGETLVADDLTVRAHEGEHPDDHPGGVDADAHDESHFEGDSDYDNGDYDKDDY</sequence>
<dbReference type="EnsemblBacteria" id="CAI49112">
    <property type="protein sequence ID" value="CAI49112"/>
    <property type="gene ID" value="NP_2042A"/>
</dbReference>
<dbReference type="GO" id="GO:0017003">
    <property type="term" value="P:protein-heme linkage"/>
    <property type="evidence" value="ECO:0007669"/>
    <property type="project" value="InterPro"/>
</dbReference>
<keyword evidence="5" id="KW-1185">Reference proteome</keyword>
<feature type="compositionally biased region" description="Basic and acidic residues" evidence="3">
    <location>
        <begin position="112"/>
        <end position="138"/>
    </location>
</feature>
<organism evidence="4 5">
    <name type="scientific">Natronomonas pharaonis (strain ATCC 35678 / DSM 2160 / CIP 103997 / JCM 8858 / NBRC 14720 / NCIMB 2260 / Gabara)</name>
    <name type="common">Halobacterium pharaonis</name>
    <dbReference type="NCBI Taxonomy" id="348780"/>
    <lineage>
        <taxon>Archaea</taxon>
        <taxon>Methanobacteriati</taxon>
        <taxon>Methanobacteriota</taxon>
        <taxon>Stenosarchaea group</taxon>
        <taxon>Halobacteria</taxon>
        <taxon>Halobacteriales</taxon>
        <taxon>Natronomonadaceae</taxon>
        <taxon>Natronomonas</taxon>
    </lineage>
</organism>
<dbReference type="GO" id="GO:0020037">
    <property type="term" value="F:heme binding"/>
    <property type="evidence" value="ECO:0007669"/>
    <property type="project" value="InterPro"/>
</dbReference>
<evidence type="ECO:0000256" key="2">
    <source>
        <dbReference type="ARBA" id="ARBA00023136"/>
    </source>
</evidence>
<dbReference type="Proteomes" id="UP000002698">
    <property type="component" value="Chromosome"/>
</dbReference>
<evidence type="ECO:0000313" key="5">
    <source>
        <dbReference type="Proteomes" id="UP000002698"/>
    </source>
</evidence>
<dbReference type="SUPFAM" id="SSF82093">
    <property type="entry name" value="Heme chaperone CcmE"/>
    <property type="match status" value="1"/>
</dbReference>
<name>A0A1U7EVN0_NATPD</name>
<keyword evidence="2" id="KW-0472">Membrane</keyword>
<dbReference type="eggNOG" id="arCOG06269">
    <property type="taxonomic scope" value="Archaea"/>
</dbReference>
<gene>
    <name evidence="4" type="primary">ccmE</name>
    <name evidence="4" type="ordered locus">NP_2042A</name>
</gene>
<evidence type="ECO:0000313" key="4">
    <source>
        <dbReference type="EMBL" id="CAI49112.1"/>
    </source>
</evidence>
<dbReference type="InterPro" id="IPR036127">
    <property type="entry name" value="CcmE-like_sf"/>
</dbReference>
<dbReference type="RefSeq" id="WP_011322741.1">
    <property type="nucleotide sequence ID" value="NC_007426.1"/>
</dbReference>
<feature type="compositionally biased region" description="Acidic residues" evidence="3">
    <location>
        <begin position="139"/>
        <end position="152"/>
    </location>
</feature>
<dbReference type="EMBL" id="CR936257">
    <property type="protein sequence ID" value="CAI49112.1"/>
    <property type="molecule type" value="Genomic_DNA"/>
</dbReference>
<feature type="region of interest" description="Disordered" evidence="3">
    <location>
        <begin position="112"/>
        <end position="152"/>
    </location>
</feature>
<dbReference type="HOGENOM" id="CLU_131896_0_0_2"/>
<comment type="subcellular location">
    <subcellularLocation>
        <location evidence="1">Membrane</location>
    </subcellularLocation>
</comment>
<evidence type="ECO:0000256" key="3">
    <source>
        <dbReference type="SAM" id="MobiDB-lite"/>
    </source>
</evidence>
<dbReference type="GO" id="GO:0017004">
    <property type="term" value="P:cytochrome complex assembly"/>
    <property type="evidence" value="ECO:0007669"/>
    <property type="project" value="InterPro"/>
</dbReference>
<dbReference type="AlphaFoldDB" id="A0A1U7EVN0"/>
<evidence type="ECO:0000256" key="1">
    <source>
        <dbReference type="ARBA" id="ARBA00004370"/>
    </source>
</evidence>
<reference evidence="4 5" key="1">
    <citation type="journal article" date="2005" name="Genome Res.">
        <title>Living with two extremes: conclusions from the genome sequence of Natronomonas pharaonis.</title>
        <authorList>
            <person name="Falb M."/>
            <person name="Pfeiffer F."/>
            <person name="Palm P."/>
            <person name="Rodewald K."/>
            <person name="Hickmann V."/>
            <person name="Tittor J."/>
            <person name="Oesterhelt D."/>
        </authorList>
    </citation>
    <scope>NUCLEOTIDE SEQUENCE [LARGE SCALE GENOMIC DNA]</scope>
    <source>
        <strain evidence="5">ATCC 35678 / DSM 2160 / CIP 103997 / JCM 8858 / NBRC 14720 / NCIMB 2260 / Gabara</strain>
    </source>
</reference>
<dbReference type="Gene3D" id="2.40.50.140">
    <property type="entry name" value="Nucleic acid-binding proteins"/>
    <property type="match status" value="1"/>
</dbReference>
<protein>
    <submittedName>
        <fullName evidence="4">Cytochrome c-type biogenesis protein CcmE</fullName>
    </submittedName>
</protein>